<gene>
    <name evidence="7" type="ORF">BCR37DRAFT_110015</name>
</gene>
<proteinExistence type="predicted"/>
<dbReference type="EMBL" id="MCFI01000017">
    <property type="protein sequence ID" value="ORY78654.1"/>
    <property type="molecule type" value="Genomic_DNA"/>
</dbReference>
<dbReference type="OrthoDB" id="2129491at2759"/>
<dbReference type="SUPFAM" id="SSF116907">
    <property type="entry name" value="Hook domain"/>
    <property type="match status" value="1"/>
</dbReference>
<evidence type="ECO:0000313" key="8">
    <source>
        <dbReference type="Proteomes" id="UP000193685"/>
    </source>
</evidence>
<dbReference type="AlphaFoldDB" id="A0A1Y2F593"/>
<dbReference type="InterPro" id="IPR036872">
    <property type="entry name" value="CH_dom_sf"/>
</dbReference>
<comment type="caution">
    <text evidence="7">The sequence shown here is derived from an EMBL/GenBank/DDBJ whole genome shotgun (WGS) entry which is preliminary data.</text>
</comment>
<organism evidence="7 8">
    <name type="scientific">Protomyces lactucae-debilis</name>
    <dbReference type="NCBI Taxonomy" id="2754530"/>
    <lineage>
        <taxon>Eukaryota</taxon>
        <taxon>Fungi</taxon>
        <taxon>Dikarya</taxon>
        <taxon>Ascomycota</taxon>
        <taxon>Taphrinomycotina</taxon>
        <taxon>Taphrinomycetes</taxon>
        <taxon>Taphrinales</taxon>
        <taxon>Protomycetaceae</taxon>
        <taxon>Protomyces</taxon>
    </lineage>
</organism>
<evidence type="ECO:0000259" key="6">
    <source>
        <dbReference type="Pfam" id="PF19047"/>
    </source>
</evidence>
<dbReference type="GeneID" id="63782518"/>
<dbReference type="Gene3D" id="1.10.418.10">
    <property type="entry name" value="Calponin-like domain"/>
    <property type="match status" value="1"/>
</dbReference>
<evidence type="ECO:0000256" key="4">
    <source>
        <dbReference type="SAM" id="Coils"/>
    </source>
</evidence>
<dbReference type="Pfam" id="PF19047">
    <property type="entry name" value="HOOK_N"/>
    <property type="match status" value="1"/>
</dbReference>
<dbReference type="CDD" id="cd22211">
    <property type="entry name" value="HkD_SF"/>
    <property type="match status" value="1"/>
</dbReference>
<keyword evidence="2" id="KW-0963">Cytoplasm</keyword>
<dbReference type="GO" id="GO:0005737">
    <property type="term" value="C:cytoplasm"/>
    <property type="evidence" value="ECO:0007669"/>
    <property type="project" value="UniProtKB-SubCell"/>
</dbReference>
<evidence type="ECO:0000256" key="2">
    <source>
        <dbReference type="ARBA" id="ARBA00022490"/>
    </source>
</evidence>
<dbReference type="GO" id="GO:0031122">
    <property type="term" value="P:cytoplasmic microtubule organization"/>
    <property type="evidence" value="ECO:0007669"/>
    <property type="project" value="TreeGrafter"/>
</dbReference>
<feature type="coiled-coil region" evidence="4">
    <location>
        <begin position="668"/>
        <end position="699"/>
    </location>
</feature>
<comment type="subcellular location">
    <subcellularLocation>
        <location evidence="1">Cytoplasm</location>
    </subcellularLocation>
</comment>
<dbReference type="OMA" id="WARTLAN"/>
<accession>A0A1Y2F593</accession>
<dbReference type="GO" id="GO:0005815">
    <property type="term" value="C:microtubule organizing center"/>
    <property type="evidence" value="ECO:0007669"/>
    <property type="project" value="TreeGrafter"/>
</dbReference>
<feature type="coiled-coil region" evidence="4">
    <location>
        <begin position="557"/>
        <end position="584"/>
    </location>
</feature>
<keyword evidence="8" id="KW-1185">Reference proteome</keyword>
<dbReference type="InterPro" id="IPR043936">
    <property type="entry name" value="HOOK_N"/>
</dbReference>
<dbReference type="GO" id="GO:0008017">
    <property type="term" value="F:microtubule binding"/>
    <property type="evidence" value="ECO:0007669"/>
    <property type="project" value="TreeGrafter"/>
</dbReference>
<feature type="compositionally biased region" description="Polar residues" evidence="5">
    <location>
        <begin position="157"/>
        <end position="185"/>
    </location>
</feature>
<sequence>MADAAALLHWLQQLYPHASLDTFADGSLLCTCLFDIDPNAFSTLAADRHTQQSSTTWVLRLNKLKRAFKLMQRFLKETGGIQLPETGITPHLPNLQRIAKDGAAASDLTKLLRLVLVVAVQSPRKDVYVDAIALLNTTDQTLLTQAIEDVQQAGRPTASTTTLQSPTPASRRLASSSTPGPSSHEAQISALQRTLSVLTDENAQLKTAIAQVDQEANTHATEGITPEQALLQHQYTELKRFLEQAEVQITTLEEEREEQAQHVTKLERRLAETGGSAQHVAKLLEDVAEMEGIKEQYRRVELVNDKYKRKLEAMTEMQQKLKESEERATKQEAYIAELEKQTAGSKRLQEREAQLNRQEAHMQELKVQHAQQLQIAKEMLNKSRVEVQAAEKARIKAVAQTAALAKRMHLLEETSTQASTDGTPLSEEMTHMELSAAREQLDACQVDIATLKKIIASNAKKEAALQQALIEAQARCVALESDSATATNLDTNDISLRALYAERSKLQAHAQSLTIMFVHNFTQLELVLNRLPEGEREQIMLAAKERVQKFVDKTAVHVAVSEELERTKEELTVAKAKLRECTAQLAKHDAARGGANTAVQALIADLTGESSKDARSLSEQATYYQNQLAKSERQVSLVKPLLRQQNDLIRSLRVEVETARSTAGGEQVATLQAALERAIQETNQVKQEARETEAILRQENVLVARAFYDLSSRLTQSNLSLQRTRANPRSFLAQQRQLLEPAHRA</sequence>
<evidence type="ECO:0000256" key="5">
    <source>
        <dbReference type="SAM" id="MobiDB-lite"/>
    </source>
</evidence>
<dbReference type="Proteomes" id="UP000193685">
    <property type="component" value="Unassembled WGS sequence"/>
</dbReference>
<dbReference type="GO" id="GO:0051959">
    <property type="term" value="F:dynein light intermediate chain binding"/>
    <property type="evidence" value="ECO:0007669"/>
    <property type="project" value="TreeGrafter"/>
</dbReference>
<feature type="coiled-coil region" evidence="4">
    <location>
        <begin position="188"/>
        <end position="393"/>
    </location>
</feature>
<keyword evidence="3 4" id="KW-0175">Coiled coil</keyword>
<dbReference type="PANTHER" id="PTHR18947">
    <property type="entry name" value="HOOK PROTEINS"/>
    <property type="match status" value="1"/>
</dbReference>
<evidence type="ECO:0000313" key="7">
    <source>
        <dbReference type="EMBL" id="ORY78654.1"/>
    </source>
</evidence>
<name>A0A1Y2F593_PROLT</name>
<dbReference type="STRING" id="56484.A0A1Y2F593"/>
<protein>
    <recommendedName>
        <fullName evidence="6">HOOK N-terminal domain-containing protein</fullName>
    </recommendedName>
</protein>
<feature type="domain" description="HOOK N-terminal" evidence="6">
    <location>
        <begin position="6"/>
        <end position="148"/>
    </location>
</feature>
<evidence type="ECO:0000256" key="3">
    <source>
        <dbReference type="ARBA" id="ARBA00023054"/>
    </source>
</evidence>
<reference evidence="7 8" key="1">
    <citation type="submission" date="2016-07" db="EMBL/GenBank/DDBJ databases">
        <title>Pervasive Adenine N6-methylation of Active Genes in Fungi.</title>
        <authorList>
            <consortium name="DOE Joint Genome Institute"/>
            <person name="Mondo S.J."/>
            <person name="Dannebaum R.O."/>
            <person name="Kuo R.C."/>
            <person name="Labutti K."/>
            <person name="Haridas S."/>
            <person name="Kuo A."/>
            <person name="Salamov A."/>
            <person name="Ahrendt S.R."/>
            <person name="Lipzen A."/>
            <person name="Sullivan W."/>
            <person name="Andreopoulos W.B."/>
            <person name="Clum A."/>
            <person name="Lindquist E."/>
            <person name="Daum C."/>
            <person name="Ramamoorthy G.K."/>
            <person name="Gryganskyi A."/>
            <person name="Culley D."/>
            <person name="Magnuson J.K."/>
            <person name="James T.Y."/>
            <person name="O'Malley M.A."/>
            <person name="Stajich J.E."/>
            <person name="Spatafora J.W."/>
            <person name="Visel A."/>
            <person name="Grigoriev I.V."/>
        </authorList>
    </citation>
    <scope>NUCLEOTIDE SEQUENCE [LARGE SCALE GENOMIC DNA]</scope>
    <source>
        <strain evidence="7 8">12-1054</strain>
    </source>
</reference>
<dbReference type="GO" id="GO:0030705">
    <property type="term" value="P:cytoskeleton-dependent intracellular transport"/>
    <property type="evidence" value="ECO:0007669"/>
    <property type="project" value="InterPro"/>
</dbReference>
<evidence type="ECO:0000256" key="1">
    <source>
        <dbReference type="ARBA" id="ARBA00004496"/>
    </source>
</evidence>
<feature type="region of interest" description="Disordered" evidence="5">
    <location>
        <begin position="153"/>
        <end position="185"/>
    </location>
</feature>
<dbReference type="RefSeq" id="XP_040723535.1">
    <property type="nucleotide sequence ID" value="XM_040865919.1"/>
</dbReference>
<dbReference type="PANTHER" id="PTHR18947:SF28">
    <property type="entry name" value="GIRDIN, ISOFORM A"/>
    <property type="match status" value="1"/>
</dbReference>